<dbReference type="PANTHER" id="PTHR36441">
    <property type="entry name" value="HYPOTHETICAL CYTOSOLIC PROTEIN"/>
    <property type="match status" value="1"/>
</dbReference>
<dbReference type="FunCoup" id="A0A263D788">
    <property type="interactions" value="2"/>
</dbReference>
<dbReference type="Proteomes" id="UP000242444">
    <property type="component" value="Unassembled WGS sequence"/>
</dbReference>
<dbReference type="Pfam" id="PF04456">
    <property type="entry name" value="DUF503"/>
    <property type="match status" value="1"/>
</dbReference>
<dbReference type="Gene3D" id="3.30.70.1120">
    <property type="entry name" value="TT1725-like"/>
    <property type="match status" value="1"/>
</dbReference>
<keyword evidence="2" id="KW-1185">Reference proteome</keyword>
<dbReference type="InterPro" id="IPR007546">
    <property type="entry name" value="DUF503"/>
</dbReference>
<organism evidence="1 2">
    <name type="scientific">Amycolatopsis antarctica</name>
    <dbReference type="NCBI Taxonomy" id="1854586"/>
    <lineage>
        <taxon>Bacteria</taxon>
        <taxon>Bacillati</taxon>
        <taxon>Actinomycetota</taxon>
        <taxon>Actinomycetes</taxon>
        <taxon>Pseudonocardiales</taxon>
        <taxon>Pseudonocardiaceae</taxon>
        <taxon>Amycolatopsis</taxon>
    </lineage>
</organism>
<dbReference type="InterPro" id="IPR036746">
    <property type="entry name" value="TT1725-like_sf"/>
</dbReference>
<evidence type="ECO:0000313" key="1">
    <source>
        <dbReference type="EMBL" id="OZM74384.1"/>
    </source>
</evidence>
<dbReference type="SUPFAM" id="SSF103007">
    <property type="entry name" value="Hypothetical protein TT1725"/>
    <property type="match status" value="1"/>
</dbReference>
<dbReference type="RefSeq" id="WP_094861282.1">
    <property type="nucleotide sequence ID" value="NZ_NKYE01000002.1"/>
</dbReference>
<proteinExistence type="predicted"/>
<evidence type="ECO:0008006" key="3">
    <source>
        <dbReference type="Google" id="ProtNLM"/>
    </source>
</evidence>
<dbReference type="AlphaFoldDB" id="A0A263D788"/>
<comment type="caution">
    <text evidence="1">The sequence shown here is derived from an EMBL/GenBank/DDBJ whole genome shotgun (WGS) entry which is preliminary data.</text>
</comment>
<sequence length="98" mass="10812">MFVGALELDLLLGDVRSLKQKRSAVRPVVAELRKRFDVSVAEAGHLDLHRRTLIGVAVVAADAAHVRDVLDGCERFAVGRPDMELLSAHRRLFGPEDD</sequence>
<dbReference type="PANTHER" id="PTHR36441:SF1">
    <property type="entry name" value="DUF503 DOMAIN-CONTAINING PROTEIN"/>
    <property type="match status" value="1"/>
</dbReference>
<reference evidence="1 2" key="1">
    <citation type="submission" date="2017-07" db="EMBL/GenBank/DDBJ databases">
        <title>Amycolatopsis antarcticus sp. nov., isolated from the surface of an Antarcticus brown macroalga.</title>
        <authorList>
            <person name="Wang J."/>
            <person name="Leiva S."/>
            <person name="Huang J."/>
            <person name="Huang Y."/>
        </authorList>
    </citation>
    <scope>NUCLEOTIDE SEQUENCE [LARGE SCALE GENOMIC DNA]</scope>
    <source>
        <strain evidence="1 2">AU-G6</strain>
    </source>
</reference>
<dbReference type="InParanoid" id="A0A263D788"/>
<accession>A0A263D788</accession>
<dbReference type="OrthoDB" id="9809023at2"/>
<evidence type="ECO:0000313" key="2">
    <source>
        <dbReference type="Proteomes" id="UP000242444"/>
    </source>
</evidence>
<protein>
    <recommendedName>
        <fullName evidence="3">DUF503 domain-containing protein</fullName>
    </recommendedName>
</protein>
<dbReference type="EMBL" id="NKYE01000002">
    <property type="protein sequence ID" value="OZM74384.1"/>
    <property type="molecule type" value="Genomic_DNA"/>
</dbReference>
<name>A0A263D788_9PSEU</name>
<gene>
    <name evidence="1" type="ORF">CFN78_04455</name>
</gene>